<dbReference type="EMBL" id="CAAALY010001427">
    <property type="protein sequence ID" value="VEL07297.1"/>
    <property type="molecule type" value="Genomic_DNA"/>
</dbReference>
<feature type="region of interest" description="Disordered" evidence="1">
    <location>
        <begin position="84"/>
        <end position="106"/>
    </location>
</feature>
<dbReference type="Proteomes" id="UP000784294">
    <property type="component" value="Unassembled WGS sequence"/>
</dbReference>
<name>A0A3S4ZBG0_9PLAT</name>
<keyword evidence="3" id="KW-1185">Reference proteome</keyword>
<protein>
    <submittedName>
        <fullName evidence="2">Uncharacterized protein</fullName>
    </submittedName>
</protein>
<sequence>MWCHLTRRTRSDILCSFVSRSPRDLPGFATGRGNVPLSSTDSFPRSPMGLPDPRLIPCVGTQIASVSRKFIKHSAATPFRTNRQRLSPCSNKTSATGYRPTQHGGMPDGVSTVLRLRFGHQLYTSLCEESLRYPVCMTQEHAFIGVEPH</sequence>
<evidence type="ECO:0000313" key="3">
    <source>
        <dbReference type="Proteomes" id="UP000784294"/>
    </source>
</evidence>
<dbReference type="AlphaFoldDB" id="A0A3S4ZBG0"/>
<evidence type="ECO:0000313" key="2">
    <source>
        <dbReference type="EMBL" id="VEL07297.1"/>
    </source>
</evidence>
<gene>
    <name evidence="2" type="ORF">PXEA_LOCUS737</name>
</gene>
<proteinExistence type="predicted"/>
<evidence type="ECO:0000256" key="1">
    <source>
        <dbReference type="SAM" id="MobiDB-lite"/>
    </source>
</evidence>
<feature type="compositionally biased region" description="Polar residues" evidence="1">
    <location>
        <begin position="84"/>
        <end position="96"/>
    </location>
</feature>
<reference evidence="2" key="1">
    <citation type="submission" date="2018-11" db="EMBL/GenBank/DDBJ databases">
        <authorList>
            <consortium name="Pathogen Informatics"/>
        </authorList>
    </citation>
    <scope>NUCLEOTIDE SEQUENCE</scope>
</reference>
<accession>A0A3S4ZBG0</accession>
<organism evidence="2 3">
    <name type="scientific">Protopolystoma xenopodis</name>
    <dbReference type="NCBI Taxonomy" id="117903"/>
    <lineage>
        <taxon>Eukaryota</taxon>
        <taxon>Metazoa</taxon>
        <taxon>Spiralia</taxon>
        <taxon>Lophotrochozoa</taxon>
        <taxon>Platyhelminthes</taxon>
        <taxon>Monogenea</taxon>
        <taxon>Polyopisthocotylea</taxon>
        <taxon>Polystomatidea</taxon>
        <taxon>Polystomatidae</taxon>
        <taxon>Protopolystoma</taxon>
    </lineage>
</organism>
<comment type="caution">
    <text evidence="2">The sequence shown here is derived from an EMBL/GenBank/DDBJ whole genome shotgun (WGS) entry which is preliminary data.</text>
</comment>